<protein>
    <submittedName>
        <fullName evidence="1">Uncharacterized protein</fullName>
    </submittedName>
</protein>
<evidence type="ECO:0000313" key="1">
    <source>
        <dbReference type="EMBL" id="KZV36727.1"/>
    </source>
</evidence>
<dbReference type="AlphaFoldDB" id="A0A2Z7BWW2"/>
<dbReference type="EMBL" id="KV003244">
    <property type="protein sequence ID" value="KZV36727.1"/>
    <property type="molecule type" value="Genomic_DNA"/>
</dbReference>
<gene>
    <name evidence="1" type="ORF">F511_07996</name>
</gene>
<sequence>MSYTHNGHLSVAELIELCLEFFGSLVGRSLLLLSGVSCIESAFYLCFVPCCIAVVSYQPLCAEWLTTTVHRLATAGGVIDAPGIGERVGVIQLVEEVTQLAVPQEVVECPSSIYRIFDDDFCCSFDWGFKCKCGSTLRAFSNPISVDCRRFSPPFGVILVALRSSSLGLSISTSFEAGVAGFEEREVVPVFVCLCDCGPIVLLFFNTFGIELILRNLNRFEIVLASAELPWSCLGSELELVAAPCPSCCKIC</sequence>
<accession>A0A2Z7BWW2</accession>
<proteinExistence type="predicted"/>
<name>A0A2Z7BWW2_9LAMI</name>
<reference evidence="1 2" key="1">
    <citation type="journal article" date="2015" name="Proc. Natl. Acad. Sci. U.S.A.">
        <title>The resurrection genome of Boea hygrometrica: A blueprint for survival of dehydration.</title>
        <authorList>
            <person name="Xiao L."/>
            <person name="Yang G."/>
            <person name="Zhang L."/>
            <person name="Yang X."/>
            <person name="Zhao S."/>
            <person name="Ji Z."/>
            <person name="Zhou Q."/>
            <person name="Hu M."/>
            <person name="Wang Y."/>
            <person name="Chen M."/>
            <person name="Xu Y."/>
            <person name="Jin H."/>
            <person name="Xiao X."/>
            <person name="Hu G."/>
            <person name="Bao F."/>
            <person name="Hu Y."/>
            <person name="Wan P."/>
            <person name="Li L."/>
            <person name="Deng X."/>
            <person name="Kuang T."/>
            <person name="Xiang C."/>
            <person name="Zhu J.K."/>
            <person name="Oliver M.J."/>
            <person name="He Y."/>
        </authorList>
    </citation>
    <scope>NUCLEOTIDE SEQUENCE [LARGE SCALE GENOMIC DNA]</scope>
    <source>
        <strain evidence="2">cv. XS01</strain>
    </source>
</reference>
<dbReference type="Proteomes" id="UP000250235">
    <property type="component" value="Unassembled WGS sequence"/>
</dbReference>
<organism evidence="1 2">
    <name type="scientific">Dorcoceras hygrometricum</name>
    <dbReference type="NCBI Taxonomy" id="472368"/>
    <lineage>
        <taxon>Eukaryota</taxon>
        <taxon>Viridiplantae</taxon>
        <taxon>Streptophyta</taxon>
        <taxon>Embryophyta</taxon>
        <taxon>Tracheophyta</taxon>
        <taxon>Spermatophyta</taxon>
        <taxon>Magnoliopsida</taxon>
        <taxon>eudicotyledons</taxon>
        <taxon>Gunneridae</taxon>
        <taxon>Pentapetalae</taxon>
        <taxon>asterids</taxon>
        <taxon>lamiids</taxon>
        <taxon>Lamiales</taxon>
        <taxon>Gesneriaceae</taxon>
        <taxon>Didymocarpoideae</taxon>
        <taxon>Trichosporeae</taxon>
        <taxon>Loxocarpinae</taxon>
        <taxon>Dorcoceras</taxon>
    </lineage>
</organism>
<keyword evidence="2" id="KW-1185">Reference proteome</keyword>
<evidence type="ECO:0000313" key="2">
    <source>
        <dbReference type="Proteomes" id="UP000250235"/>
    </source>
</evidence>